<evidence type="ECO:0000313" key="6">
    <source>
        <dbReference type="EMBL" id="PPK79553.1"/>
    </source>
</evidence>
<comment type="similarity">
    <text evidence="1">Belongs to the bacterial solute-binding protein 1 family.</text>
</comment>
<feature type="chain" id="PRO_5039553485" evidence="5">
    <location>
        <begin position="21"/>
        <end position="432"/>
    </location>
</feature>
<dbReference type="PROSITE" id="PS51257">
    <property type="entry name" value="PROKAR_LIPOPROTEIN"/>
    <property type="match status" value="1"/>
</dbReference>
<proteinExistence type="inferred from homology"/>
<evidence type="ECO:0000256" key="3">
    <source>
        <dbReference type="ARBA" id="ARBA00022729"/>
    </source>
</evidence>
<feature type="region of interest" description="Disordered" evidence="4">
    <location>
        <begin position="22"/>
        <end position="57"/>
    </location>
</feature>
<dbReference type="Pfam" id="PF13416">
    <property type="entry name" value="SBP_bac_8"/>
    <property type="match status" value="1"/>
</dbReference>
<organism evidence="6 7">
    <name type="scientific">Lacrimispora xylanisolvens</name>
    <dbReference type="NCBI Taxonomy" id="384636"/>
    <lineage>
        <taxon>Bacteria</taxon>
        <taxon>Bacillati</taxon>
        <taxon>Bacillota</taxon>
        <taxon>Clostridia</taxon>
        <taxon>Lachnospirales</taxon>
        <taxon>Lachnospiraceae</taxon>
        <taxon>Lacrimispora</taxon>
    </lineage>
</organism>
<evidence type="ECO:0000313" key="7">
    <source>
        <dbReference type="Proteomes" id="UP000237749"/>
    </source>
</evidence>
<reference evidence="6 7" key="1">
    <citation type="submission" date="2018-02" db="EMBL/GenBank/DDBJ databases">
        <title>Genomic Encyclopedia of Archaeal and Bacterial Type Strains, Phase II (KMG-II): from individual species to whole genera.</title>
        <authorList>
            <person name="Goeker M."/>
        </authorList>
    </citation>
    <scope>NUCLEOTIDE SEQUENCE [LARGE SCALE GENOMIC DNA]</scope>
    <source>
        <strain evidence="6 7">DSM 3808</strain>
    </source>
</reference>
<keyword evidence="7" id="KW-1185">Reference proteome</keyword>
<dbReference type="PANTHER" id="PTHR30061:SF50">
    <property type="entry name" value="MALTOSE_MALTODEXTRIN-BINDING PERIPLASMIC PROTEIN"/>
    <property type="match status" value="1"/>
</dbReference>
<gene>
    <name evidence="6" type="ORF">BXY41_10931</name>
</gene>
<dbReference type="Gene3D" id="3.40.190.10">
    <property type="entry name" value="Periplasmic binding protein-like II"/>
    <property type="match status" value="2"/>
</dbReference>
<protein>
    <submittedName>
        <fullName evidence="6">Carbohydrate ABC transporter substrate-binding protein (CUT1 family)</fullName>
    </submittedName>
</protein>
<dbReference type="AlphaFoldDB" id="A0A2S6HPP6"/>
<name>A0A2S6HPP6_9FIRM</name>
<dbReference type="GO" id="GO:0042956">
    <property type="term" value="P:maltodextrin transmembrane transport"/>
    <property type="evidence" value="ECO:0007669"/>
    <property type="project" value="TreeGrafter"/>
</dbReference>
<dbReference type="GO" id="GO:0015768">
    <property type="term" value="P:maltose transport"/>
    <property type="evidence" value="ECO:0007669"/>
    <property type="project" value="TreeGrafter"/>
</dbReference>
<dbReference type="PANTHER" id="PTHR30061">
    <property type="entry name" value="MALTOSE-BINDING PERIPLASMIC PROTEIN"/>
    <property type="match status" value="1"/>
</dbReference>
<dbReference type="EMBL" id="PTJA01000009">
    <property type="protein sequence ID" value="PPK79553.1"/>
    <property type="molecule type" value="Genomic_DNA"/>
</dbReference>
<comment type="caution">
    <text evidence="6">The sequence shown here is derived from an EMBL/GenBank/DDBJ whole genome shotgun (WGS) entry which is preliminary data.</text>
</comment>
<keyword evidence="2" id="KW-0813">Transport</keyword>
<dbReference type="GO" id="GO:1901982">
    <property type="term" value="F:maltose binding"/>
    <property type="evidence" value="ECO:0007669"/>
    <property type="project" value="TreeGrafter"/>
</dbReference>
<evidence type="ECO:0000256" key="2">
    <source>
        <dbReference type="ARBA" id="ARBA00022448"/>
    </source>
</evidence>
<sequence length="432" mass="46625">MKKLMTALLFATLLGGAVTGCSSGSGAVSATESKTETAKSSEKAATTASEKASETEKSEAAGDVTIWYYWETEGHQKALNHIIEEFNGSQKEVKVQAKYVPFADFKKQLSIGASADELPDLVILDNPDHASYAAMGIFADLTGRFDVSTYYPGPVNSCTLDGKLYGVPFGSNCLLLFYNEDMLKAAGCKVPTTWDELLTTAKACTTGQVSGFAHCSLQNEEGTFNFLPWVWSTGATSYEINSEGGIKALTMVKNLVDSGAMTKEAINWTQGDTMNQFISGNLAMMINGTWQVPTMRQEAPDLKWNVAPIPMDKKQASGLGGENYAVIKGGNEEGAVQFLKYATSEETCLYMMNAMGYISSDSVIAKKQFKGDPVYDAFVEEMQYANARGPLPEWPDISDAISLAFNEVMTDTSTPEEAAAKAQAVIDGIIKK</sequence>
<dbReference type="SUPFAM" id="SSF53850">
    <property type="entry name" value="Periplasmic binding protein-like II"/>
    <property type="match status" value="1"/>
</dbReference>
<feature type="compositionally biased region" description="Basic and acidic residues" evidence="4">
    <location>
        <begin position="33"/>
        <end position="42"/>
    </location>
</feature>
<dbReference type="CDD" id="cd14748">
    <property type="entry name" value="PBP2_UgpB"/>
    <property type="match status" value="1"/>
</dbReference>
<dbReference type="OrthoDB" id="1352984at2"/>
<feature type="signal peptide" evidence="5">
    <location>
        <begin position="1"/>
        <end position="20"/>
    </location>
</feature>
<evidence type="ECO:0000256" key="1">
    <source>
        <dbReference type="ARBA" id="ARBA00008520"/>
    </source>
</evidence>
<evidence type="ECO:0000256" key="5">
    <source>
        <dbReference type="SAM" id="SignalP"/>
    </source>
</evidence>
<accession>A0A2S6HPP6</accession>
<dbReference type="InterPro" id="IPR006059">
    <property type="entry name" value="SBP"/>
</dbReference>
<dbReference type="RefSeq" id="WP_104437979.1">
    <property type="nucleotide sequence ID" value="NZ_PTJA01000009.1"/>
</dbReference>
<dbReference type="GO" id="GO:0055052">
    <property type="term" value="C:ATP-binding cassette (ABC) transporter complex, substrate-binding subunit-containing"/>
    <property type="evidence" value="ECO:0007669"/>
    <property type="project" value="TreeGrafter"/>
</dbReference>
<evidence type="ECO:0000256" key="4">
    <source>
        <dbReference type="SAM" id="MobiDB-lite"/>
    </source>
</evidence>
<dbReference type="Proteomes" id="UP000237749">
    <property type="component" value="Unassembled WGS sequence"/>
</dbReference>
<keyword evidence="3 5" id="KW-0732">Signal</keyword>